<reference evidence="7" key="2">
    <citation type="submission" date="2025-08" db="UniProtKB">
        <authorList>
            <consortium name="Ensembl"/>
        </authorList>
    </citation>
    <scope>IDENTIFICATION</scope>
</reference>
<evidence type="ECO:0000256" key="2">
    <source>
        <dbReference type="ARBA" id="ARBA00023134"/>
    </source>
</evidence>
<dbReference type="AlphaFoldDB" id="H3D6B6"/>
<name>H3D6B6_TETNG</name>
<dbReference type="PANTHER" id="PTHR46724">
    <property type="entry name" value="ADP-RIBOSYLATION FACTOR-LIKE PROTEIN 9-RELATED"/>
    <property type="match status" value="1"/>
</dbReference>
<feature type="binding site" evidence="3">
    <location>
        <begin position="194"/>
        <end position="197"/>
    </location>
    <ligand>
        <name>GTP</name>
        <dbReference type="ChEBI" id="CHEBI:37565"/>
    </ligand>
</feature>
<dbReference type="HOGENOM" id="CLU_040729_11_1_1"/>
<dbReference type="Proteomes" id="UP000007303">
    <property type="component" value="Unassembled WGS sequence"/>
</dbReference>
<dbReference type="Gene3D" id="3.40.50.300">
    <property type="entry name" value="P-loop containing nucleotide triphosphate hydrolases"/>
    <property type="match status" value="1"/>
</dbReference>
<dbReference type="OMA" id="INKDDCY"/>
<keyword evidence="8" id="KW-1185">Reference proteome</keyword>
<dbReference type="InterPro" id="IPR006689">
    <property type="entry name" value="Small_GTPase_ARF/SAR"/>
</dbReference>
<feature type="binding site" evidence="4">
    <location>
        <position position="100"/>
    </location>
    <ligand>
        <name>Mg(2+)</name>
        <dbReference type="ChEBI" id="CHEBI:18420"/>
    </ligand>
</feature>
<evidence type="ECO:0000256" key="6">
    <source>
        <dbReference type="SAM" id="Phobius"/>
    </source>
</evidence>
<reference evidence="8" key="1">
    <citation type="journal article" date="2004" name="Nature">
        <title>Genome duplication in the teleost fish Tetraodon nigroviridis reveals the early vertebrate proto-karyotype.</title>
        <authorList>
            <person name="Jaillon O."/>
            <person name="Aury J.-M."/>
            <person name="Brunet F."/>
            <person name="Petit J.-L."/>
            <person name="Stange-Thomann N."/>
            <person name="Mauceli E."/>
            <person name="Bouneau L."/>
            <person name="Fischer C."/>
            <person name="Ozouf-Costaz C."/>
            <person name="Bernot A."/>
            <person name="Nicaud S."/>
            <person name="Jaffe D."/>
            <person name="Fisher S."/>
            <person name="Lutfalla G."/>
            <person name="Dossat C."/>
            <person name="Segurens B."/>
            <person name="Dasilva C."/>
            <person name="Salanoubat M."/>
            <person name="Levy M."/>
            <person name="Boudet N."/>
            <person name="Castellano S."/>
            <person name="Anthouard V."/>
            <person name="Jubin C."/>
            <person name="Castelli V."/>
            <person name="Katinka M."/>
            <person name="Vacherie B."/>
            <person name="Biemont C."/>
            <person name="Skalli Z."/>
            <person name="Cattolico L."/>
            <person name="Poulain J."/>
            <person name="De Berardinis V."/>
            <person name="Cruaud C."/>
            <person name="Duprat S."/>
            <person name="Brottier P."/>
            <person name="Coutanceau J.-P."/>
            <person name="Gouzy J."/>
            <person name="Parra G."/>
            <person name="Lardier G."/>
            <person name="Chapple C."/>
            <person name="McKernan K.J."/>
            <person name="McEwan P."/>
            <person name="Bosak S."/>
            <person name="Kellis M."/>
            <person name="Volff J.-N."/>
            <person name="Guigo R."/>
            <person name="Zody M.C."/>
            <person name="Mesirov J."/>
            <person name="Lindblad-Toh K."/>
            <person name="Birren B."/>
            <person name="Nusbaum C."/>
            <person name="Kahn D."/>
            <person name="Robinson-Rechavi M."/>
            <person name="Laudet V."/>
            <person name="Schachter V."/>
            <person name="Quetier F."/>
            <person name="Saurin W."/>
            <person name="Scarpelli C."/>
            <person name="Wincker P."/>
            <person name="Lander E.S."/>
            <person name="Weissenbach J."/>
            <person name="Roest Crollius H."/>
        </authorList>
    </citation>
    <scope>NUCLEOTIDE SEQUENCE [LARGE SCALE GENOMIC DNA]</scope>
</reference>
<dbReference type="STRING" id="99883.ENSTNIP00000016056"/>
<dbReference type="Pfam" id="PF00025">
    <property type="entry name" value="Arf"/>
    <property type="match status" value="1"/>
</dbReference>
<keyword evidence="6" id="KW-1133">Transmembrane helix</keyword>
<feature type="compositionally biased region" description="Basic and acidic residues" evidence="5">
    <location>
        <begin position="47"/>
        <end position="60"/>
    </location>
</feature>
<evidence type="ECO:0000256" key="3">
    <source>
        <dbReference type="PIRSR" id="PIRSR606689-1"/>
    </source>
</evidence>
<keyword evidence="6" id="KW-0472">Membrane</keyword>
<feature type="binding site" evidence="3">
    <location>
        <begin position="93"/>
        <end position="100"/>
    </location>
    <ligand>
        <name>GTP</name>
        <dbReference type="ChEBI" id="CHEBI:37565"/>
    </ligand>
</feature>
<proteinExistence type="predicted"/>
<organism evidence="7 8">
    <name type="scientific">Tetraodon nigroviridis</name>
    <name type="common">Spotted green pufferfish</name>
    <name type="synonym">Chelonodon nigroviridis</name>
    <dbReference type="NCBI Taxonomy" id="99883"/>
    <lineage>
        <taxon>Eukaryota</taxon>
        <taxon>Metazoa</taxon>
        <taxon>Chordata</taxon>
        <taxon>Craniata</taxon>
        <taxon>Vertebrata</taxon>
        <taxon>Euteleostomi</taxon>
        <taxon>Actinopterygii</taxon>
        <taxon>Neopterygii</taxon>
        <taxon>Teleostei</taxon>
        <taxon>Neoteleostei</taxon>
        <taxon>Acanthomorphata</taxon>
        <taxon>Eupercaria</taxon>
        <taxon>Tetraodontiformes</taxon>
        <taxon>Tetradontoidea</taxon>
        <taxon>Tetraodontidae</taxon>
        <taxon>Tetraodon</taxon>
    </lineage>
</organism>
<dbReference type="PANTHER" id="PTHR46724:SF2">
    <property type="entry name" value="ADP-RIBOSYLATION FACTOR-LIKE PROTEIN 9"/>
    <property type="match status" value="1"/>
</dbReference>
<keyword evidence="4" id="KW-0479">Metal-binding</keyword>
<dbReference type="SMART" id="SM00178">
    <property type="entry name" value="SAR"/>
    <property type="match status" value="1"/>
</dbReference>
<dbReference type="SUPFAM" id="SSF52540">
    <property type="entry name" value="P-loop containing nucleoside triphosphate hydrolases"/>
    <property type="match status" value="1"/>
</dbReference>
<feature type="binding site" evidence="4">
    <location>
        <position position="118"/>
    </location>
    <ligand>
        <name>Mg(2+)</name>
        <dbReference type="ChEBI" id="CHEBI:18420"/>
    </ligand>
</feature>
<keyword evidence="1 3" id="KW-0547">Nucleotide-binding</keyword>
<dbReference type="InterPro" id="IPR053254">
    <property type="entry name" value="Arf-like_GTPase"/>
</dbReference>
<dbReference type="GO" id="GO:0046872">
    <property type="term" value="F:metal ion binding"/>
    <property type="evidence" value="ECO:0007669"/>
    <property type="project" value="UniProtKB-KW"/>
</dbReference>
<evidence type="ECO:0000256" key="1">
    <source>
        <dbReference type="ARBA" id="ARBA00022741"/>
    </source>
</evidence>
<keyword evidence="6" id="KW-0812">Transmembrane</keyword>
<feature type="binding site" evidence="3">
    <location>
        <position position="140"/>
    </location>
    <ligand>
        <name>GTP</name>
        <dbReference type="ChEBI" id="CHEBI:37565"/>
    </ligand>
</feature>
<protein>
    <submittedName>
        <fullName evidence="7">ADP-ribosylation factor-like 9</fullName>
    </submittedName>
</protein>
<dbReference type="GeneTree" id="ENSGT00940000159397"/>
<evidence type="ECO:0000256" key="4">
    <source>
        <dbReference type="PIRSR" id="PIRSR606689-2"/>
    </source>
</evidence>
<evidence type="ECO:0000313" key="8">
    <source>
        <dbReference type="Proteomes" id="UP000007303"/>
    </source>
</evidence>
<dbReference type="PRINTS" id="PR00328">
    <property type="entry name" value="SAR1GTPBP"/>
</dbReference>
<dbReference type="GO" id="GO:0005525">
    <property type="term" value="F:GTP binding"/>
    <property type="evidence" value="ECO:0007669"/>
    <property type="project" value="UniProtKB-KW"/>
</dbReference>
<dbReference type="SMART" id="SM00177">
    <property type="entry name" value="ARF"/>
    <property type="match status" value="1"/>
</dbReference>
<evidence type="ECO:0000313" key="7">
    <source>
        <dbReference type="Ensembl" id="ENSTNIP00000016056.1"/>
    </source>
</evidence>
<dbReference type="PROSITE" id="PS51417">
    <property type="entry name" value="ARF"/>
    <property type="match status" value="1"/>
</dbReference>
<evidence type="ECO:0000256" key="5">
    <source>
        <dbReference type="SAM" id="MobiDB-lite"/>
    </source>
</evidence>
<dbReference type="GO" id="GO:0003924">
    <property type="term" value="F:GTPase activity"/>
    <property type="evidence" value="ECO:0007669"/>
    <property type="project" value="InterPro"/>
</dbReference>
<accession>H3D6B6</accession>
<reference evidence="7" key="3">
    <citation type="submission" date="2025-09" db="UniProtKB">
        <authorList>
            <consortium name="Ensembl"/>
        </authorList>
    </citation>
    <scope>IDENTIFICATION</scope>
</reference>
<sequence>MPGLKGAGLAGATAALAAGLAYLLWVYASSSRDKRATNQRGEGGGGAEKEGARKGGRRDEDQDQTAPAAASEAPKSTEPRAPKPSGTQVLVLGLDGAGKTSLLHYWATGSLEQDVHPSEGLNAVSISKGDLHVEFLEIGGKEDLRPYWQRYLPRALMLVFVVDASCPQRFPVAKQHLHQLLASDPALPLMVLANKQDRPGASSITDLHDALSLSEVGDRRLFLIGTQARKGQSEPCSGTRDAWGLITQLLCDAR</sequence>
<feature type="region of interest" description="Disordered" evidence="5">
    <location>
        <begin position="33"/>
        <end position="88"/>
    </location>
</feature>
<dbReference type="InParanoid" id="H3D6B6"/>
<keyword evidence="4" id="KW-0460">Magnesium</keyword>
<dbReference type="InterPro" id="IPR027417">
    <property type="entry name" value="P-loop_NTPase"/>
</dbReference>
<keyword evidence="2 3" id="KW-0342">GTP-binding</keyword>
<dbReference type="Ensembl" id="ENSTNIT00000016267.1">
    <property type="protein sequence ID" value="ENSTNIP00000016056.1"/>
    <property type="gene ID" value="ENSTNIG00000013075.1"/>
</dbReference>
<feature type="transmembrane region" description="Helical" evidence="6">
    <location>
        <begin position="6"/>
        <end position="28"/>
    </location>
</feature>